<evidence type="ECO:0000313" key="1">
    <source>
        <dbReference type="Proteomes" id="UP000000437"/>
    </source>
</evidence>
<protein>
    <submittedName>
        <fullName evidence="2">Uncharacterized protein</fullName>
    </submittedName>
</protein>
<dbReference type="RefSeq" id="XP_073787495.1">
    <property type="nucleotide sequence ID" value="XM_073931394.1"/>
</dbReference>
<reference evidence="2" key="1">
    <citation type="submission" date="2025-08" db="UniProtKB">
        <authorList>
            <consortium name="RefSeq"/>
        </authorList>
    </citation>
    <scope>IDENTIFICATION</scope>
    <source>
        <strain evidence="2">Tuebingen</strain>
        <tissue evidence="2">Fibroblasts and whole tissue</tissue>
    </source>
</reference>
<keyword evidence="1" id="KW-1185">Reference proteome</keyword>
<sequence>MIRQKHAHENMATVMQESLTCQGKSAMLHMGGCGIQLVSRKGRLSRTPALHLLPAHAEESLRLSLSSSSSSSFSSSSSSIQEQGNNISRAPEREKEAENLPPRRPVKLAPLELPLEVREAQRQKIKSAHEGKAAGCRPEGVYPGKAKVCWRDETDNKSPERFPLSTITEPHKPLIPVNQVKIGSDRPVGKEAGPIEGNGTVRSACAPQKICQSEHSNSQSTAPMKDQDAVKRRLRLRRTQRLEEDHSKSSSSSGGLSADESPGKGQCATEKALRDASRVLKKASWKNPPEPGLCGTEVVGEFGRRMAVNDIQEAIL</sequence>
<dbReference type="Proteomes" id="UP000000437">
    <property type="component" value="Chromosome 19"/>
</dbReference>
<evidence type="ECO:0000313" key="2">
    <source>
        <dbReference type="RefSeq" id="XP_073787495.1"/>
    </source>
</evidence>
<accession>A0AC58HZU1</accession>
<gene>
    <name evidence="2" type="primary">LOC103909194</name>
</gene>
<organism evidence="1 2">
    <name type="scientific">Danio rerio</name>
    <name type="common">Zebrafish</name>
    <name type="synonym">Brachydanio rerio</name>
    <dbReference type="NCBI Taxonomy" id="7955"/>
    <lineage>
        <taxon>Eukaryota</taxon>
        <taxon>Metazoa</taxon>
        <taxon>Chordata</taxon>
        <taxon>Craniata</taxon>
        <taxon>Vertebrata</taxon>
        <taxon>Euteleostomi</taxon>
        <taxon>Actinopterygii</taxon>
        <taxon>Neopterygii</taxon>
        <taxon>Teleostei</taxon>
        <taxon>Ostariophysi</taxon>
        <taxon>Cypriniformes</taxon>
        <taxon>Danionidae</taxon>
        <taxon>Danioninae</taxon>
        <taxon>Danio</taxon>
    </lineage>
</organism>
<name>A0AC58HZU1_DANRE</name>
<proteinExistence type="predicted"/>